<gene>
    <name evidence="5" type="ORF">RND61_29730</name>
</gene>
<keyword evidence="3" id="KW-0732">Signal</keyword>
<dbReference type="InterPro" id="IPR011047">
    <property type="entry name" value="Quinoprotein_ADH-like_sf"/>
</dbReference>
<name>A0ABU3QUG3_9ACTN</name>
<evidence type="ECO:0000313" key="6">
    <source>
        <dbReference type="Proteomes" id="UP001250181"/>
    </source>
</evidence>
<feature type="chain" id="PRO_5047297966" evidence="3">
    <location>
        <begin position="31"/>
        <end position="1158"/>
    </location>
</feature>
<proteinExistence type="predicted"/>
<dbReference type="InterPro" id="IPR001680">
    <property type="entry name" value="WD40_rpt"/>
</dbReference>
<accession>A0ABU3QUG3</accession>
<dbReference type="InterPro" id="IPR007111">
    <property type="entry name" value="NACHT_NTPase"/>
</dbReference>
<dbReference type="Pfam" id="PF05729">
    <property type="entry name" value="NACHT"/>
    <property type="match status" value="1"/>
</dbReference>
<evidence type="ECO:0000313" key="5">
    <source>
        <dbReference type="EMBL" id="MDT9686216.1"/>
    </source>
</evidence>
<feature type="transmembrane region" description="Helical" evidence="2">
    <location>
        <begin position="517"/>
        <end position="538"/>
    </location>
</feature>
<feature type="domain" description="NACHT" evidence="4">
    <location>
        <begin position="159"/>
        <end position="247"/>
    </location>
</feature>
<feature type="transmembrane region" description="Helical" evidence="2">
    <location>
        <begin position="558"/>
        <end position="578"/>
    </location>
</feature>
<keyword evidence="2" id="KW-0812">Transmembrane</keyword>
<feature type="transmembrane region" description="Helical" evidence="2">
    <location>
        <begin position="45"/>
        <end position="63"/>
    </location>
</feature>
<feature type="transmembrane region" description="Helical" evidence="2">
    <location>
        <begin position="672"/>
        <end position="690"/>
    </location>
</feature>
<evidence type="ECO:0000256" key="2">
    <source>
        <dbReference type="SAM" id="Phobius"/>
    </source>
</evidence>
<dbReference type="SUPFAM" id="SSF50998">
    <property type="entry name" value="Quinoprotein alcohol dehydrogenase-like"/>
    <property type="match status" value="1"/>
</dbReference>
<dbReference type="EMBL" id="JAWCTQ010000059">
    <property type="protein sequence ID" value="MDT9686216.1"/>
    <property type="molecule type" value="Genomic_DNA"/>
</dbReference>
<dbReference type="Gene3D" id="2.130.10.10">
    <property type="entry name" value="YVTN repeat-like/Quinoprotein amine dehydrogenase"/>
    <property type="match status" value="2"/>
</dbReference>
<dbReference type="Proteomes" id="UP001250181">
    <property type="component" value="Unassembled WGS sequence"/>
</dbReference>
<dbReference type="PROSITE" id="PS50294">
    <property type="entry name" value="WD_REPEATS_REGION"/>
    <property type="match status" value="1"/>
</dbReference>
<comment type="caution">
    <text evidence="5">The sequence shown here is derived from an EMBL/GenBank/DDBJ whole genome shotgun (WGS) entry which is preliminary data.</text>
</comment>
<dbReference type="InterPro" id="IPR027417">
    <property type="entry name" value="P-loop_NTPase"/>
</dbReference>
<dbReference type="RefSeq" id="WP_315881252.1">
    <property type="nucleotide sequence ID" value="NZ_JAWCTQ010000059.1"/>
</dbReference>
<evidence type="ECO:0000256" key="1">
    <source>
        <dbReference type="PROSITE-ProRule" id="PRU00221"/>
    </source>
</evidence>
<keyword evidence="1" id="KW-0853">WD repeat</keyword>
<keyword evidence="6" id="KW-1185">Reference proteome</keyword>
<feature type="transmembrane region" description="Helical" evidence="2">
    <location>
        <begin position="767"/>
        <end position="788"/>
    </location>
</feature>
<evidence type="ECO:0000259" key="4">
    <source>
        <dbReference type="PROSITE" id="PS50837"/>
    </source>
</evidence>
<dbReference type="Gene3D" id="3.40.50.300">
    <property type="entry name" value="P-loop containing nucleotide triphosphate hydrolases"/>
    <property type="match status" value="1"/>
</dbReference>
<keyword evidence="2" id="KW-0472">Membrane</keyword>
<protein>
    <submittedName>
        <fullName evidence="5">NACHT domain-containing protein</fullName>
    </submittedName>
</protein>
<organism evidence="5 6">
    <name type="scientific">Streptomyces tamarix</name>
    <dbReference type="NCBI Taxonomy" id="3078565"/>
    <lineage>
        <taxon>Bacteria</taxon>
        <taxon>Bacillati</taxon>
        <taxon>Actinomycetota</taxon>
        <taxon>Actinomycetes</taxon>
        <taxon>Kitasatosporales</taxon>
        <taxon>Streptomycetaceae</taxon>
        <taxon>Streptomyces</taxon>
    </lineage>
</organism>
<reference evidence="5 6" key="1">
    <citation type="submission" date="2023-09" db="EMBL/GenBank/DDBJ databases">
        <title>Streptomyces sp. nov.: A antagonism against Alternaria gaisen Producing Streptochlin, Isolated from Tamarix root soil.</title>
        <authorList>
            <person name="Chen Y."/>
        </authorList>
    </citation>
    <scope>NUCLEOTIDE SEQUENCE [LARGE SCALE GENOMIC DNA]</scope>
    <source>
        <strain evidence="5 6">TRM76323</strain>
    </source>
</reference>
<dbReference type="SMART" id="SM00320">
    <property type="entry name" value="WD40"/>
    <property type="match status" value="1"/>
</dbReference>
<dbReference type="Pfam" id="PF00400">
    <property type="entry name" value="WD40"/>
    <property type="match status" value="1"/>
</dbReference>
<feature type="repeat" description="WD" evidence="1">
    <location>
        <begin position="1117"/>
        <end position="1151"/>
    </location>
</feature>
<dbReference type="PROSITE" id="PS50082">
    <property type="entry name" value="WD_REPEATS_2"/>
    <property type="match status" value="1"/>
</dbReference>
<sequence>MLQRTPRRSRLRTARALSFGALAAAGLVFAVCVVAQDNSDDRDTVAAIAGLFVGLAALVPPLLEYFRTAEAPPDPAALADDLALKLREQWLDEAQGRRLRDPRVLPLAWATTERDIADTLRTGPAGSRVLRVRLDGRLEGRFDDVIARLAEGYDRVPNRRLVVVGEPGSGKTVLAVLLTLGLLAAREQGAPVPVLLPVSSWDPVRERLDDWMVRTMAQPYYNGRTDIPRTLLAHGLLIPVLDGLDEIPESARRSAIRALNRATGTDLPLVVTCRAVEYEELIRGGAPTLRQAAVVEVLPVAPTDVITYLQDADRPPGVDWEPVCAHLRTQPDTPLTRALSTPLMVTSARLVYCRGGDPAELLDTSRFDSQYAVEEHLLRGLVDAAYAPEDTGPEGTRHQGPWTAEQAHAYLAFLARYLHEHRERDLEWWRLSGRLLSPRAGVWPGFGLGGLLMGGVMVWSLLSGDPGPDSHAGAFAFSMVVGIAFALLNSLVWYASRSRPPGRLTWSFTQSRRRLHEGFRAGASLSALVLLPLSATLFGANVLGDPANSRTLSGLEELAELAGVSVALVVVAGLGFAVHKWFDAPPAHAAQVSPALLLAQDRRSSIVSAGAAGAVVALLGLPAWFAGWFGGNLLLRSLTNWAGRPARFDLTMLLAESWEDVYGGFEDWRDPVGTGLLLPGAILSLLLLMSRAWPRFVVARIWLAVTGKLPWRLMDFLADARRREVLRQVGGAYQFRHIRLQETLAGEAAPPAAEAADARVDVRRRTLLAAGIAVVAAGAAGAFAWRHWDSSVAQFTDPAGRSVRAVRFRPGTGRQIALAFKEGPVLLWDDWSRAASRFPSGGRGSGLREVRGVPVDTRGLEFSADGGTLFVPGAQGVSALRLSDLTVADTLVPGPSEEVEGVASTLYLALDPGNRYMAALDDYGYVTVWKLGGPSAEPRGGGRPYRVRGTRLDVPLEKPTGLAFLDDGTLLVLAPPGAWRSGAPDSGQGEEALTGTRYALTTDGQPFDMSYGGFGNSLLVSRFDGRLAAVGPGRTELWRASGDGGEGQWSPPQHLPAMRAGAFHPTAPLLALSQYRGDVTTGDAPVNEYDTDFEGGDVHLYRYGEDPWSLPRRLATLRGHAAPVFCLDFSPDGAHLVTGDDQGTVRVWDVSEWSHNGL</sequence>
<dbReference type="InterPro" id="IPR015943">
    <property type="entry name" value="WD40/YVTN_repeat-like_dom_sf"/>
</dbReference>
<keyword evidence="2" id="KW-1133">Transmembrane helix</keyword>
<feature type="transmembrane region" description="Helical" evidence="2">
    <location>
        <begin position="440"/>
        <end position="462"/>
    </location>
</feature>
<dbReference type="PROSITE" id="PS50837">
    <property type="entry name" value="NACHT"/>
    <property type="match status" value="1"/>
</dbReference>
<feature type="signal peptide" evidence="3">
    <location>
        <begin position="1"/>
        <end position="30"/>
    </location>
</feature>
<feature type="transmembrane region" description="Helical" evidence="2">
    <location>
        <begin position="474"/>
        <end position="496"/>
    </location>
</feature>
<evidence type="ECO:0000256" key="3">
    <source>
        <dbReference type="SAM" id="SignalP"/>
    </source>
</evidence>
<dbReference type="SUPFAM" id="SSF52540">
    <property type="entry name" value="P-loop containing nucleoside triphosphate hydrolases"/>
    <property type="match status" value="1"/>
</dbReference>
<feature type="transmembrane region" description="Helical" evidence="2">
    <location>
        <begin position="606"/>
        <end position="629"/>
    </location>
</feature>